<gene>
    <name evidence="2" type="ORF">CAMP_LOCUS539</name>
</gene>
<sequence>MSQTTAINYANLEEFLQKENASDEEIRSWYDKLLEYEIEGSETSNDIEILFNGARYLMSFAFTAAEELRDVAEHEAVIMAEKEDKWEEEKVKLKEELEKFRERITSKAEIGDSTEAFRAQIDSLKEENRQLQQSNRDRDREMADQRDRFENLAARVETLTRERDALSDHKVHLEDTIRELNRRISSKTEETGGDWESKKLKLRNEQVLTMSRQMQAVVSQNDELREEIERVSDALEEATKIIEQSAKR</sequence>
<evidence type="ECO:0000313" key="3">
    <source>
        <dbReference type="Proteomes" id="UP001152747"/>
    </source>
</evidence>
<keyword evidence="1" id="KW-0175">Coiled coil</keyword>
<keyword evidence="3" id="KW-1185">Reference proteome</keyword>
<name>A0A9P1MV02_9PELO</name>
<dbReference type="Proteomes" id="UP001152747">
    <property type="component" value="Unassembled WGS sequence"/>
</dbReference>
<dbReference type="AlphaFoldDB" id="A0A9P1MV02"/>
<accession>A0A9P1MV02</accession>
<evidence type="ECO:0000313" key="2">
    <source>
        <dbReference type="EMBL" id="CAI5437902.1"/>
    </source>
</evidence>
<reference evidence="2" key="1">
    <citation type="submission" date="2022-11" db="EMBL/GenBank/DDBJ databases">
        <authorList>
            <person name="Kikuchi T."/>
        </authorList>
    </citation>
    <scope>NUCLEOTIDE SEQUENCE</scope>
    <source>
        <strain evidence="2">PS1010</strain>
    </source>
</reference>
<evidence type="ECO:0000256" key="1">
    <source>
        <dbReference type="SAM" id="Coils"/>
    </source>
</evidence>
<feature type="coiled-coil region" evidence="1">
    <location>
        <begin position="76"/>
        <end position="190"/>
    </location>
</feature>
<dbReference type="EMBL" id="CANHGI010000001">
    <property type="protein sequence ID" value="CAI5437902.1"/>
    <property type="molecule type" value="Genomic_DNA"/>
</dbReference>
<feature type="coiled-coil region" evidence="1">
    <location>
        <begin position="214"/>
        <end position="248"/>
    </location>
</feature>
<protein>
    <submittedName>
        <fullName evidence="2">Uncharacterized protein</fullName>
    </submittedName>
</protein>
<proteinExistence type="predicted"/>
<comment type="caution">
    <text evidence="2">The sequence shown here is derived from an EMBL/GenBank/DDBJ whole genome shotgun (WGS) entry which is preliminary data.</text>
</comment>
<organism evidence="2 3">
    <name type="scientific">Caenorhabditis angaria</name>
    <dbReference type="NCBI Taxonomy" id="860376"/>
    <lineage>
        <taxon>Eukaryota</taxon>
        <taxon>Metazoa</taxon>
        <taxon>Ecdysozoa</taxon>
        <taxon>Nematoda</taxon>
        <taxon>Chromadorea</taxon>
        <taxon>Rhabditida</taxon>
        <taxon>Rhabditina</taxon>
        <taxon>Rhabditomorpha</taxon>
        <taxon>Rhabditoidea</taxon>
        <taxon>Rhabditidae</taxon>
        <taxon>Peloderinae</taxon>
        <taxon>Caenorhabditis</taxon>
    </lineage>
</organism>
<dbReference type="OrthoDB" id="5864070at2759"/>